<sequence>MIPESWEPYEREDDGEVLGYLEPVDGDLVRPVTVFGHPLADPGDRHDAARRFEALGLSYLAEPWVLRLEDRPDPVRVRILEARPDRLTLQVFFTEGIYSGERFVLEPPLAPAALTPERPLH</sequence>
<protein>
    <submittedName>
        <fullName evidence="1">Uncharacterized protein</fullName>
    </submittedName>
</protein>
<evidence type="ECO:0000313" key="1">
    <source>
        <dbReference type="EMBL" id="BDZ44205.1"/>
    </source>
</evidence>
<reference evidence="2" key="1">
    <citation type="journal article" date="2019" name="Int. J. Syst. Evol. Microbiol.">
        <title>The Global Catalogue of Microorganisms (GCM) 10K type strain sequencing project: providing services to taxonomists for standard genome sequencing and annotation.</title>
        <authorList>
            <consortium name="The Broad Institute Genomics Platform"/>
            <consortium name="The Broad Institute Genome Sequencing Center for Infectious Disease"/>
            <person name="Wu L."/>
            <person name="Ma J."/>
        </authorList>
    </citation>
    <scope>NUCLEOTIDE SEQUENCE [LARGE SCALE GENOMIC DNA]</scope>
    <source>
        <strain evidence="2">NBRC 108725</strain>
    </source>
</reference>
<dbReference type="Proteomes" id="UP001321498">
    <property type="component" value="Chromosome"/>
</dbReference>
<keyword evidence="2" id="KW-1185">Reference proteome</keyword>
<dbReference type="RefSeq" id="WP_286277684.1">
    <property type="nucleotide sequence ID" value="NZ_AP027731.1"/>
</dbReference>
<accession>A0ABM8G7Q3</accession>
<gene>
    <name evidence="1" type="ORF">GCM10025866_01140</name>
</gene>
<evidence type="ECO:0000313" key="2">
    <source>
        <dbReference type="Proteomes" id="UP001321498"/>
    </source>
</evidence>
<dbReference type="EMBL" id="AP027731">
    <property type="protein sequence ID" value="BDZ44205.1"/>
    <property type="molecule type" value="Genomic_DNA"/>
</dbReference>
<organism evidence="1 2">
    <name type="scientific">Naasia aerilata</name>
    <dbReference type="NCBI Taxonomy" id="1162966"/>
    <lineage>
        <taxon>Bacteria</taxon>
        <taxon>Bacillati</taxon>
        <taxon>Actinomycetota</taxon>
        <taxon>Actinomycetes</taxon>
        <taxon>Micrococcales</taxon>
        <taxon>Microbacteriaceae</taxon>
        <taxon>Naasia</taxon>
    </lineage>
</organism>
<proteinExistence type="predicted"/>
<name>A0ABM8G7Q3_9MICO</name>